<name>A0A7X2L5L6_9BACL</name>
<keyword evidence="3" id="KW-0255">Endonuclease</keyword>
<dbReference type="InterPro" id="IPR003615">
    <property type="entry name" value="HNH_nuc"/>
</dbReference>
<dbReference type="CDD" id="cd00085">
    <property type="entry name" value="HNHc"/>
    <property type="match status" value="1"/>
</dbReference>
<feature type="compositionally biased region" description="Acidic residues" evidence="1">
    <location>
        <begin position="1"/>
        <end position="10"/>
    </location>
</feature>
<dbReference type="GO" id="GO:0004519">
    <property type="term" value="F:endonuclease activity"/>
    <property type="evidence" value="ECO:0007669"/>
    <property type="project" value="UniProtKB-KW"/>
</dbReference>
<organism evidence="3 4">
    <name type="scientific">Paenibacillus monticola</name>
    <dbReference type="NCBI Taxonomy" id="2666075"/>
    <lineage>
        <taxon>Bacteria</taxon>
        <taxon>Bacillati</taxon>
        <taxon>Bacillota</taxon>
        <taxon>Bacilli</taxon>
        <taxon>Bacillales</taxon>
        <taxon>Paenibacillaceae</taxon>
        <taxon>Paenibacillus</taxon>
    </lineage>
</organism>
<evidence type="ECO:0000259" key="2">
    <source>
        <dbReference type="Pfam" id="PF13391"/>
    </source>
</evidence>
<keyword evidence="4" id="KW-1185">Reference proteome</keyword>
<dbReference type="AlphaFoldDB" id="A0A7X2L5L6"/>
<evidence type="ECO:0000256" key="1">
    <source>
        <dbReference type="SAM" id="MobiDB-lite"/>
    </source>
</evidence>
<evidence type="ECO:0000313" key="3">
    <source>
        <dbReference type="EMBL" id="MRN56826.1"/>
    </source>
</evidence>
<feature type="compositionally biased region" description="Basic and acidic residues" evidence="1">
    <location>
        <begin position="18"/>
        <end position="30"/>
    </location>
</feature>
<dbReference type="Pfam" id="PF13391">
    <property type="entry name" value="HNH_2"/>
    <property type="match status" value="1"/>
</dbReference>
<accession>A0A7X2L5L6</accession>
<dbReference type="EMBL" id="WJXB01000016">
    <property type="protein sequence ID" value="MRN56826.1"/>
    <property type="molecule type" value="Genomic_DNA"/>
</dbReference>
<sequence>MSDEDFEEGDYQNSVETDLSKVKDMPEVPKTKKKQRVLNGVKVWDRDPKTAQRAIKKAHSLCEFDSSHTTFVSNASKKNYVEAHHLIPMKFQNDFTNSIDTESNILALCPNCHRMIHLARPKEKKELLKSFYEQRKDNLSNLDINFTLSDLNGFYGLK</sequence>
<keyword evidence="3" id="KW-0540">Nuclease</keyword>
<dbReference type="Proteomes" id="UP000463051">
    <property type="component" value="Unassembled WGS sequence"/>
</dbReference>
<gene>
    <name evidence="3" type="ORF">GJB61_28145</name>
</gene>
<proteinExistence type="predicted"/>
<feature type="region of interest" description="Disordered" evidence="1">
    <location>
        <begin position="1"/>
        <end position="34"/>
    </location>
</feature>
<comment type="caution">
    <text evidence="3">The sequence shown here is derived from an EMBL/GenBank/DDBJ whole genome shotgun (WGS) entry which is preliminary data.</text>
</comment>
<keyword evidence="3" id="KW-0378">Hydrolase</keyword>
<evidence type="ECO:0000313" key="4">
    <source>
        <dbReference type="Proteomes" id="UP000463051"/>
    </source>
</evidence>
<protein>
    <submittedName>
        <fullName evidence="3">Restriction endonuclease</fullName>
    </submittedName>
</protein>
<feature type="domain" description="HNH nuclease" evidence="2">
    <location>
        <begin position="75"/>
        <end position="115"/>
    </location>
</feature>
<reference evidence="3 4" key="1">
    <citation type="submission" date="2019-11" db="EMBL/GenBank/DDBJ databases">
        <title>Paenibacillus monticola sp. nov., a novel PGPR strain isolated from mountain sample in China.</title>
        <authorList>
            <person name="Zhao Q."/>
            <person name="Li H.-P."/>
            <person name="Zhang J.-L."/>
        </authorList>
    </citation>
    <scope>NUCLEOTIDE SEQUENCE [LARGE SCALE GENOMIC DNA]</scope>
    <source>
        <strain evidence="3 4">LC-T2</strain>
    </source>
</reference>